<keyword evidence="1" id="KW-0812">Transmembrane</keyword>
<feature type="transmembrane region" description="Helical" evidence="1">
    <location>
        <begin position="77"/>
        <end position="104"/>
    </location>
</feature>
<evidence type="ECO:0000259" key="2">
    <source>
        <dbReference type="Pfam" id="PF09835"/>
    </source>
</evidence>
<dbReference type="Pfam" id="PF09835">
    <property type="entry name" value="DUF2062"/>
    <property type="match status" value="1"/>
</dbReference>
<keyword evidence="1" id="KW-0472">Membrane</keyword>
<evidence type="ECO:0000256" key="1">
    <source>
        <dbReference type="SAM" id="Phobius"/>
    </source>
</evidence>
<dbReference type="InterPro" id="IPR018639">
    <property type="entry name" value="DUF2062"/>
</dbReference>
<keyword evidence="4" id="KW-1185">Reference proteome</keyword>
<dbReference type="AlphaFoldDB" id="A0A6F8PNH4"/>
<proteinExistence type="predicted"/>
<feature type="transmembrane region" description="Helical" evidence="1">
    <location>
        <begin position="40"/>
        <end position="57"/>
    </location>
</feature>
<dbReference type="EMBL" id="AP021888">
    <property type="protein sequence ID" value="BBP43636.1"/>
    <property type="molecule type" value="Genomic_DNA"/>
</dbReference>
<dbReference type="PANTHER" id="PTHR40547:SF1">
    <property type="entry name" value="SLL0298 PROTEIN"/>
    <property type="match status" value="1"/>
</dbReference>
<dbReference type="KEGG" id="tzo:THMIRHAT_13820"/>
<sequence>MSIPIPSQMVTAAISAIIFRANLPLSVALVWISNPFTMPPIFYFNYLVGTWILGQTAEESLGFDMSWDWILNTLGELWLPLYLGSVVVGLVLGLISYIAIQLFWRWHVIKSWRNRVKQKQQL</sequence>
<dbReference type="Proteomes" id="UP000501466">
    <property type="component" value="Chromosome"/>
</dbReference>
<gene>
    <name evidence="3" type="ORF">THMIRHAT_13820</name>
</gene>
<organism evidence="3 4">
    <name type="scientific">Thiosulfativibrio zosterae</name>
    <dbReference type="NCBI Taxonomy" id="2675053"/>
    <lineage>
        <taxon>Bacteria</taxon>
        <taxon>Pseudomonadati</taxon>
        <taxon>Pseudomonadota</taxon>
        <taxon>Gammaproteobacteria</taxon>
        <taxon>Thiotrichales</taxon>
        <taxon>Piscirickettsiaceae</taxon>
        <taxon>Thiosulfativibrio</taxon>
    </lineage>
</organism>
<name>A0A6F8PNH4_9GAMM</name>
<feature type="transmembrane region" description="Helical" evidence="1">
    <location>
        <begin position="12"/>
        <end position="33"/>
    </location>
</feature>
<protein>
    <recommendedName>
        <fullName evidence="2">DUF2062 domain-containing protein</fullName>
    </recommendedName>
</protein>
<dbReference type="PANTHER" id="PTHR40547">
    <property type="entry name" value="SLL0298 PROTEIN"/>
    <property type="match status" value="1"/>
</dbReference>
<evidence type="ECO:0000313" key="4">
    <source>
        <dbReference type="Proteomes" id="UP000501466"/>
    </source>
</evidence>
<feature type="domain" description="DUF2062" evidence="2">
    <location>
        <begin position="3"/>
        <end position="113"/>
    </location>
</feature>
<keyword evidence="1" id="KW-1133">Transmembrane helix</keyword>
<evidence type="ECO:0000313" key="3">
    <source>
        <dbReference type="EMBL" id="BBP43636.1"/>
    </source>
</evidence>
<accession>A0A6F8PNH4</accession>
<reference evidence="4" key="1">
    <citation type="submission" date="2019-11" db="EMBL/GenBank/DDBJ databases">
        <title>Isolation and characterization of two novel species in the genus Thiomicrorhabdus.</title>
        <authorList>
            <person name="Mochizuki J."/>
            <person name="Kojima H."/>
            <person name="Fukui M."/>
        </authorList>
    </citation>
    <scope>NUCLEOTIDE SEQUENCE [LARGE SCALE GENOMIC DNA]</scope>
    <source>
        <strain evidence="4">AkT22</strain>
    </source>
</reference>